<evidence type="ECO:0000313" key="12">
    <source>
        <dbReference type="EMBL" id="CEK82839.1"/>
    </source>
</evidence>
<dbReference type="PANTHER" id="PTHR11471">
    <property type="entry name" value="TUMOR NECROSIS FACTOR FAMILY MEMBER"/>
    <property type="match status" value="1"/>
</dbReference>
<dbReference type="GO" id="GO:0006955">
    <property type="term" value="P:immune response"/>
    <property type="evidence" value="ECO:0007669"/>
    <property type="project" value="InterPro"/>
</dbReference>
<proteinExistence type="inferred from homology"/>
<accession>A0A0B7AQH4</accession>
<keyword evidence="6" id="KW-0812">Transmembrane</keyword>
<evidence type="ECO:0000313" key="11">
    <source>
        <dbReference type="EMBL" id="CEK82837.1"/>
    </source>
</evidence>
<dbReference type="EMBL" id="HACG01035970">
    <property type="protein sequence ID" value="CEK82835.1"/>
    <property type="molecule type" value="Transcribed_RNA"/>
</dbReference>
<feature type="compositionally biased region" description="Low complexity" evidence="5">
    <location>
        <begin position="21"/>
        <end position="35"/>
    </location>
</feature>
<comment type="subcellular location">
    <subcellularLocation>
        <location evidence="1">Membrane</location>
    </subcellularLocation>
</comment>
<name>A0A0B7AQH4_9EUPU</name>
<dbReference type="GO" id="GO:0016020">
    <property type="term" value="C:membrane"/>
    <property type="evidence" value="ECO:0007669"/>
    <property type="project" value="UniProtKB-SubCell"/>
</dbReference>
<evidence type="ECO:0000313" key="10">
    <source>
        <dbReference type="EMBL" id="CEK82836.1"/>
    </source>
</evidence>
<sequence>MSTVDSTTTNDGYPNKKVNMLLLDGSPDSSGSSDGQNEKLLDEKNPKPRKFIIRLAHILLLCSVLTCLLTTGLTIGLLTRNENPVEASKVEQETLLPDLVCLQCIQLIRDPFNQLEPDPLIDKLIKRVDEGVQMCCAGDGEQFSALLEASLREQVHRQVPMYKDSDSNSVKFPSVSAHKQLLPNHERELHLTEPLFKNGSTHFLVRFNNDYNTPLTEHARGVTVLNTSLEIRYSGMYYVYLSVHMAPKFKRSSNTFKTQTWHQYIHRERAQDPANSGILLEMTHTACHNSSNHQETSYIGGTFYLKKGDHIEVCLSGLGLVRYKKESSFMGLFMVSSGEMKNKMEFVK</sequence>
<evidence type="ECO:0000313" key="8">
    <source>
        <dbReference type="EMBL" id="CEK82834.1"/>
    </source>
</evidence>
<keyword evidence="6" id="KW-1133">Transmembrane helix</keyword>
<evidence type="ECO:0000313" key="9">
    <source>
        <dbReference type="EMBL" id="CEK82835.1"/>
    </source>
</evidence>
<dbReference type="GO" id="GO:0005615">
    <property type="term" value="C:extracellular space"/>
    <property type="evidence" value="ECO:0007669"/>
    <property type="project" value="UniProtKB-KW"/>
</dbReference>
<gene>
    <name evidence="13" type="primary">ORF133838</name>
    <name evidence="8" type="synonym">ORF133797</name>
    <name evidence="9" type="synonym">ORF133802</name>
    <name evidence="10" type="synonym">ORF133807</name>
    <name evidence="11" type="synonym">ORF133814</name>
    <name evidence="12" type="synonym">ORF133822</name>
</gene>
<dbReference type="AlphaFoldDB" id="A0A0B7AQH4"/>
<dbReference type="PANTHER" id="PTHR11471:SF24">
    <property type="entry name" value="TUMOR NECROSIS FACTOR LIGAND SUPERFAMILY MEMBER 15"/>
    <property type="match status" value="1"/>
</dbReference>
<dbReference type="EMBL" id="HACG01035974">
    <property type="protein sequence ID" value="CEK82839.1"/>
    <property type="molecule type" value="Transcribed_RNA"/>
</dbReference>
<evidence type="ECO:0000256" key="4">
    <source>
        <dbReference type="ARBA" id="ARBA00023136"/>
    </source>
</evidence>
<evidence type="ECO:0000313" key="13">
    <source>
        <dbReference type="EMBL" id="CEK82842.1"/>
    </source>
</evidence>
<reference evidence="13" key="1">
    <citation type="submission" date="2014-12" db="EMBL/GenBank/DDBJ databases">
        <title>Insight into the proteome of Arion vulgaris.</title>
        <authorList>
            <person name="Aradska J."/>
            <person name="Bulat T."/>
            <person name="Smidak R."/>
            <person name="Sarate P."/>
            <person name="Gangsoo J."/>
            <person name="Sialana F."/>
            <person name="Bilban M."/>
            <person name="Lubec G."/>
        </authorList>
    </citation>
    <scope>NUCLEOTIDE SEQUENCE</scope>
    <source>
        <tissue evidence="13">Skin</tissue>
    </source>
</reference>
<comment type="similarity">
    <text evidence="2">Belongs to the tumor necrosis factor family.</text>
</comment>
<evidence type="ECO:0000256" key="2">
    <source>
        <dbReference type="ARBA" id="ARBA00008670"/>
    </source>
</evidence>
<dbReference type="PROSITE" id="PS50049">
    <property type="entry name" value="THD_2"/>
    <property type="match status" value="1"/>
</dbReference>
<dbReference type="Pfam" id="PF00229">
    <property type="entry name" value="TNF"/>
    <property type="match status" value="1"/>
</dbReference>
<feature type="domain" description="THD" evidence="7">
    <location>
        <begin position="175"/>
        <end position="335"/>
    </location>
</feature>
<dbReference type="GO" id="GO:0005125">
    <property type="term" value="F:cytokine activity"/>
    <property type="evidence" value="ECO:0007669"/>
    <property type="project" value="UniProtKB-KW"/>
</dbReference>
<evidence type="ECO:0000256" key="5">
    <source>
        <dbReference type="SAM" id="MobiDB-lite"/>
    </source>
</evidence>
<dbReference type="EMBL" id="HACG01035972">
    <property type="protein sequence ID" value="CEK82837.1"/>
    <property type="molecule type" value="Transcribed_RNA"/>
</dbReference>
<dbReference type="EMBL" id="HACG01035977">
    <property type="protein sequence ID" value="CEK82842.1"/>
    <property type="molecule type" value="Transcribed_RNA"/>
</dbReference>
<dbReference type="SUPFAM" id="SSF49842">
    <property type="entry name" value="TNF-like"/>
    <property type="match status" value="1"/>
</dbReference>
<evidence type="ECO:0000256" key="1">
    <source>
        <dbReference type="ARBA" id="ARBA00004370"/>
    </source>
</evidence>
<dbReference type="Gene3D" id="2.60.120.40">
    <property type="match status" value="1"/>
</dbReference>
<dbReference type="SMART" id="SM00207">
    <property type="entry name" value="TNF"/>
    <property type="match status" value="1"/>
</dbReference>
<evidence type="ECO:0000256" key="3">
    <source>
        <dbReference type="ARBA" id="ARBA00022514"/>
    </source>
</evidence>
<protein>
    <recommendedName>
        <fullName evidence="7">THD domain-containing protein</fullName>
    </recommendedName>
</protein>
<feature type="region of interest" description="Disordered" evidence="5">
    <location>
        <begin position="1"/>
        <end position="42"/>
    </location>
</feature>
<dbReference type="GO" id="GO:0005164">
    <property type="term" value="F:tumor necrosis factor receptor binding"/>
    <property type="evidence" value="ECO:0007669"/>
    <property type="project" value="InterPro"/>
</dbReference>
<dbReference type="InterPro" id="IPR008983">
    <property type="entry name" value="Tumour_necrosis_fac-like_dom"/>
</dbReference>
<organism evidence="13">
    <name type="scientific">Arion vulgaris</name>
    <dbReference type="NCBI Taxonomy" id="1028688"/>
    <lineage>
        <taxon>Eukaryota</taxon>
        <taxon>Metazoa</taxon>
        <taxon>Spiralia</taxon>
        <taxon>Lophotrochozoa</taxon>
        <taxon>Mollusca</taxon>
        <taxon>Gastropoda</taxon>
        <taxon>Heterobranchia</taxon>
        <taxon>Euthyneura</taxon>
        <taxon>Panpulmonata</taxon>
        <taxon>Eupulmonata</taxon>
        <taxon>Stylommatophora</taxon>
        <taxon>Helicina</taxon>
        <taxon>Arionoidea</taxon>
        <taxon>Arionidae</taxon>
        <taxon>Arion</taxon>
    </lineage>
</organism>
<evidence type="ECO:0000259" key="7">
    <source>
        <dbReference type="PROSITE" id="PS50049"/>
    </source>
</evidence>
<feature type="transmembrane region" description="Helical" evidence="6">
    <location>
        <begin position="51"/>
        <end position="78"/>
    </location>
</feature>
<keyword evidence="3" id="KW-0202">Cytokine</keyword>
<dbReference type="EMBL" id="HACG01035971">
    <property type="protein sequence ID" value="CEK82836.1"/>
    <property type="molecule type" value="Transcribed_RNA"/>
</dbReference>
<keyword evidence="4 6" id="KW-0472">Membrane</keyword>
<dbReference type="InterPro" id="IPR006052">
    <property type="entry name" value="TNF_dom"/>
</dbReference>
<dbReference type="EMBL" id="HACG01035969">
    <property type="protein sequence ID" value="CEK82834.1"/>
    <property type="molecule type" value="Transcribed_RNA"/>
</dbReference>
<evidence type="ECO:0000256" key="6">
    <source>
        <dbReference type="SAM" id="Phobius"/>
    </source>
</evidence>
<feature type="compositionally biased region" description="Polar residues" evidence="5">
    <location>
        <begin position="1"/>
        <end position="12"/>
    </location>
</feature>